<keyword evidence="5" id="KW-0694">RNA-binding</keyword>
<dbReference type="GO" id="GO:0003723">
    <property type="term" value="F:RNA binding"/>
    <property type="evidence" value="ECO:0007669"/>
    <property type="project" value="UniProtKB-KW"/>
</dbReference>
<sequence length="325" mass="38460">RAYKCEHEGCNKSYSRPQHLRRHITTSHDSESKYKKLLRCPYPGCLKELSNRQNLKKHYYRKHERKYPYTCEYCDKGYPKHQQLKQHLYLHTGIPPFRCSECNMGFTKVGDLNRHNRGHKTYTCSVKGCGVVLKAWTHMRTHIKLKHPSEFPCDECGLIFRTKSRLKMHASIHKEPHEREIFACNHPNCPRFYFKKSNLTHHIKSSHKGKKFECTYEDCGRQLCSRLKLKQHMKLHTNHPTLRRKRKSKHKRCDAGTHKRSMAVKLSGIKIPYQDEKLLLNNETNPHRELNLIQPCHVVLEKQKCIESISKHLQNESSTESEEDA</sequence>
<keyword evidence="1" id="KW-0479">Metal-binding</keyword>
<evidence type="ECO:0000256" key="5">
    <source>
        <dbReference type="ARBA" id="ARBA00022884"/>
    </source>
</evidence>
<evidence type="ECO:0000256" key="6">
    <source>
        <dbReference type="PROSITE-ProRule" id="PRU00042"/>
    </source>
</evidence>
<dbReference type="EMBL" id="JASPKZ010005994">
    <property type="protein sequence ID" value="KAJ9587998.1"/>
    <property type="molecule type" value="Genomic_DNA"/>
</dbReference>
<gene>
    <name evidence="8" type="ORF">L9F63_028192</name>
</gene>
<evidence type="ECO:0000313" key="9">
    <source>
        <dbReference type="Proteomes" id="UP001233999"/>
    </source>
</evidence>
<dbReference type="AlphaFoldDB" id="A0AAD8EF23"/>
<dbReference type="GO" id="GO:0005634">
    <property type="term" value="C:nucleus"/>
    <property type="evidence" value="ECO:0007669"/>
    <property type="project" value="TreeGrafter"/>
</dbReference>
<dbReference type="InterPro" id="IPR054599">
    <property type="entry name" value="TFIIIA_Zfn-C2H2"/>
</dbReference>
<reference evidence="8" key="1">
    <citation type="journal article" date="2023" name="IScience">
        <title>Live-bearing cockroach genome reveals convergent evolutionary mechanisms linked to viviparity in insects and beyond.</title>
        <authorList>
            <person name="Fouks B."/>
            <person name="Harrison M.C."/>
            <person name="Mikhailova A.A."/>
            <person name="Marchal E."/>
            <person name="English S."/>
            <person name="Carruthers M."/>
            <person name="Jennings E.C."/>
            <person name="Chiamaka E.L."/>
            <person name="Frigard R.A."/>
            <person name="Pippel M."/>
            <person name="Attardo G.M."/>
            <person name="Benoit J.B."/>
            <person name="Bornberg-Bauer E."/>
            <person name="Tobe S.S."/>
        </authorList>
    </citation>
    <scope>NUCLEOTIDE SEQUENCE</scope>
    <source>
        <strain evidence="8">Stay&amp;Tobe</strain>
    </source>
</reference>
<feature type="domain" description="C2H2-type" evidence="7">
    <location>
        <begin position="182"/>
        <end position="212"/>
    </location>
</feature>
<evidence type="ECO:0000313" key="8">
    <source>
        <dbReference type="EMBL" id="KAJ9587998.1"/>
    </source>
</evidence>
<keyword evidence="9" id="KW-1185">Reference proteome</keyword>
<keyword evidence="2" id="KW-0677">Repeat</keyword>
<proteinExistence type="predicted"/>
<organism evidence="8 9">
    <name type="scientific">Diploptera punctata</name>
    <name type="common">Pacific beetle cockroach</name>
    <dbReference type="NCBI Taxonomy" id="6984"/>
    <lineage>
        <taxon>Eukaryota</taxon>
        <taxon>Metazoa</taxon>
        <taxon>Ecdysozoa</taxon>
        <taxon>Arthropoda</taxon>
        <taxon>Hexapoda</taxon>
        <taxon>Insecta</taxon>
        <taxon>Pterygota</taxon>
        <taxon>Neoptera</taxon>
        <taxon>Polyneoptera</taxon>
        <taxon>Dictyoptera</taxon>
        <taxon>Blattodea</taxon>
        <taxon>Blaberoidea</taxon>
        <taxon>Blaberidae</taxon>
        <taxon>Diplopterinae</taxon>
        <taxon>Diploptera</taxon>
    </lineage>
</organism>
<evidence type="ECO:0000256" key="1">
    <source>
        <dbReference type="ARBA" id="ARBA00022723"/>
    </source>
</evidence>
<keyword evidence="4" id="KW-0862">Zinc</keyword>
<dbReference type="SMART" id="SM00355">
    <property type="entry name" value="ZnF_C2H2"/>
    <property type="match status" value="8"/>
</dbReference>
<dbReference type="PANTHER" id="PTHR46179">
    <property type="entry name" value="ZINC FINGER PROTEIN"/>
    <property type="match status" value="1"/>
</dbReference>
<dbReference type="PROSITE" id="PS50157">
    <property type="entry name" value="ZINC_FINGER_C2H2_2"/>
    <property type="match status" value="8"/>
</dbReference>
<reference evidence="8" key="2">
    <citation type="submission" date="2023-05" db="EMBL/GenBank/DDBJ databases">
        <authorList>
            <person name="Fouks B."/>
        </authorList>
    </citation>
    <scope>NUCLEOTIDE SEQUENCE</scope>
    <source>
        <strain evidence="8">Stay&amp;Tobe</strain>
        <tissue evidence="8">Testes</tissue>
    </source>
</reference>
<dbReference type="InterPro" id="IPR013087">
    <property type="entry name" value="Znf_C2H2_type"/>
</dbReference>
<dbReference type="InterPro" id="IPR051061">
    <property type="entry name" value="Zinc_finger_trans_reg"/>
</dbReference>
<dbReference type="PANTHER" id="PTHR46179:SF20">
    <property type="entry name" value="TRANSCRIPTION FACTOR 3A PROTEIN-RELATED"/>
    <property type="match status" value="1"/>
</dbReference>
<evidence type="ECO:0000259" key="7">
    <source>
        <dbReference type="PROSITE" id="PS50157"/>
    </source>
</evidence>
<evidence type="ECO:0000256" key="3">
    <source>
        <dbReference type="ARBA" id="ARBA00022771"/>
    </source>
</evidence>
<dbReference type="SUPFAM" id="SSF57667">
    <property type="entry name" value="beta-beta-alpha zinc fingers"/>
    <property type="match status" value="4"/>
</dbReference>
<keyword evidence="3 6" id="KW-0863">Zinc-finger</keyword>
<protein>
    <recommendedName>
        <fullName evidence="7">C2H2-type domain-containing protein</fullName>
    </recommendedName>
</protein>
<accession>A0AAD8EF23</accession>
<feature type="domain" description="C2H2-type" evidence="7">
    <location>
        <begin position="151"/>
        <end position="178"/>
    </location>
</feature>
<feature type="non-terminal residue" evidence="8">
    <location>
        <position position="325"/>
    </location>
</feature>
<feature type="domain" description="C2H2-type" evidence="7">
    <location>
        <begin position="122"/>
        <end position="152"/>
    </location>
</feature>
<evidence type="ECO:0000256" key="2">
    <source>
        <dbReference type="ARBA" id="ARBA00022737"/>
    </source>
</evidence>
<dbReference type="Pfam" id="PF00096">
    <property type="entry name" value="zf-C2H2"/>
    <property type="match status" value="2"/>
</dbReference>
<dbReference type="Proteomes" id="UP001233999">
    <property type="component" value="Unassembled WGS sequence"/>
</dbReference>
<dbReference type="Gene3D" id="3.30.160.60">
    <property type="entry name" value="Classic Zinc Finger"/>
    <property type="match status" value="6"/>
</dbReference>
<feature type="domain" description="C2H2-type" evidence="7">
    <location>
        <begin position="212"/>
        <end position="241"/>
    </location>
</feature>
<evidence type="ECO:0000256" key="4">
    <source>
        <dbReference type="ARBA" id="ARBA00022833"/>
    </source>
</evidence>
<name>A0AAD8EF23_DIPPU</name>
<dbReference type="PROSITE" id="PS00028">
    <property type="entry name" value="ZINC_FINGER_C2H2_1"/>
    <property type="match status" value="8"/>
</dbReference>
<feature type="domain" description="C2H2-type" evidence="7">
    <location>
        <begin position="97"/>
        <end position="119"/>
    </location>
</feature>
<dbReference type="GO" id="GO:0008270">
    <property type="term" value="F:zinc ion binding"/>
    <property type="evidence" value="ECO:0007669"/>
    <property type="project" value="UniProtKB-KW"/>
</dbReference>
<feature type="domain" description="C2H2-type" evidence="7">
    <location>
        <begin position="3"/>
        <end position="33"/>
    </location>
</feature>
<feature type="domain" description="C2H2-type" evidence="7">
    <location>
        <begin position="38"/>
        <end position="68"/>
    </location>
</feature>
<comment type="caution">
    <text evidence="8">The sequence shown here is derived from an EMBL/GenBank/DDBJ whole genome shotgun (WGS) entry which is preliminary data.</text>
</comment>
<dbReference type="InterPro" id="IPR036236">
    <property type="entry name" value="Znf_C2H2_sf"/>
</dbReference>
<feature type="non-terminal residue" evidence="8">
    <location>
        <position position="1"/>
    </location>
</feature>
<dbReference type="Pfam" id="PF22110">
    <property type="entry name" value="TFIIIA_zf-C2H2"/>
    <property type="match status" value="1"/>
</dbReference>
<feature type="domain" description="C2H2-type" evidence="7">
    <location>
        <begin position="69"/>
        <end position="96"/>
    </location>
</feature>